<evidence type="ECO:0000313" key="1">
    <source>
        <dbReference type="EMBL" id="KXG48129.1"/>
    </source>
</evidence>
<dbReference type="GeneID" id="63705012"/>
<dbReference type="OrthoDB" id="3029470at2759"/>
<proteinExistence type="predicted"/>
<name>A0A135LGP4_PENPA</name>
<dbReference type="STRING" id="5078.A0A135LGP4"/>
<keyword evidence="2" id="KW-1185">Reference proteome</keyword>
<dbReference type="AlphaFoldDB" id="A0A135LGP4"/>
<organism evidence="1 2">
    <name type="scientific">Penicillium patulum</name>
    <name type="common">Penicillium griseofulvum</name>
    <dbReference type="NCBI Taxonomy" id="5078"/>
    <lineage>
        <taxon>Eukaryota</taxon>
        <taxon>Fungi</taxon>
        <taxon>Dikarya</taxon>
        <taxon>Ascomycota</taxon>
        <taxon>Pezizomycotina</taxon>
        <taxon>Eurotiomycetes</taxon>
        <taxon>Eurotiomycetidae</taxon>
        <taxon>Eurotiales</taxon>
        <taxon>Aspergillaceae</taxon>
        <taxon>Penicillium</taxon>
    </lineage>
</organism>
<gene>
    <name evidence="1" type="ORF">PGRI_019990</name>
</gene>
<evidence type="ECO:0000313" key="2">
    <source>
        <dbReference type="Proteomes" id="UP000070168"/>
    </source>
</evidence>
<dbReference type="Proteomes" id="UP000070168">
    <property type="component" value="Unassembled WGS sequence"/>
</dbReference>
<comment type="caution">
    <text evidence="1">The sequence shown here is derived from an EMBL/GenBank/DDBJ whole genome shotgun (WGS) entry which is preliminary data.</text>
</comment>
<protein>
    <submittedName>
        <fullName evidence="1">Uncharacterized protein</fullName>
    </submittedName>
</protein>
<reference evidence="1 2" key="1">
    <citation type="journal article" date="2016" name="BMC Genomics">
        <title>Genome sequencing and secondary metabolism of the postharvest pathogen Penicillium griseofulvum.</title>
        <authorList>
            <person name="Banani H."/>
            <person name="Marcet-Houben M."/>
            <person name="Ballester A.R."/>
            <person name="Abbruscato P."/>
            <person name="Gonzalez-Candelas L."/>
            <person name="Gabaldon T."/>
            <person name="Spadaro D."/>
        </authorList>
    </citation>
    <scope>NUCLEOTIDE SEQUENCE [LARGE SCALE GENOMIC DNA]</scope>
    <source>
        <strain evidence="1 2">PG3</strain>
    </source>
</reference>
<sequence length="154" mass="17799">MVNTTPEHILDIEDALVCNALASDENREHGENTLDFQRCVRLHYYLVAYAYMGTNTPDLEALASKSWFFNQYENIDAIRSRLDPPTRTELGGHGVFHPFGGEQRAQILERPFDRWTESIESEMWTVGENGVEGGIDFFQDADHAWEDYWIPPSW</sequence>
<dbReference type="RefSeq" id="XP_040646665.1">
    <property type="nucleotide sequence ID" value="XM_040789712.1"/>
</dbReference>
<dbReference type="EMBL" id="LHQR01000065">
    <property type="protein sequence ID" value="KXG48129.1"/>
    <property type="molecule type" value="Genomic_DNA"/>
</dbReference>
<accession>A0A135LGP4</accession>